<organism evidence="2 3">
    <name type="scientific">Pseudomonas putida (strain ATCC 47054 / DSM 6125 / CFBP 8728 / NCIMB 11950 / KT2440)</name>
    <dbReference type="NCBI Taxonomy" id="160488"/>
    <lineage>
        <taxon>Bacteria</taxon>
        <taxon>Pseudomonadati</taxon>
        <taxon>Pseudomonadota</taxon>
        <taxon>Gammaproteobacteria</taxon>
        <taxon>Pseudomonadales</taxon>
        <taxon>Pseudomonadaceae</taxon>
        <taxon>Pseudomonas</taxon>
    </lineage>
</organism>
<dbReference type="Proteomes" id="UP000000556">
    <property type="component" value="Chromosome"/>
</dbReference>
<evidence type="ECO:0000256" key="1">
    <source>
        <dbReference type="SAM" id="MobiDB-lite"/>
    </source>
</evidence>
<proteinExistence type="predicted"/>
<accession>A0A140FWA6</accession>
<protein>
    <submittedName>
        <fullName evidence="2">Uncharacterized protein</fullName>
    </submittedName>
</protein>
<dbReference type="KEGG" id="ppu:PP_5553"/>
<dbReference type="AlphaFoldDB" id="A0A140FWA6"/>
<feature type="compositionally biased region" description="Low complexity" evidence="1">
    <location>
        <begin position="39"/>
        <end position="50"/>
    </location>
</feature>
<reference evidence="2 3" key="2">
    <citation type="journal article" date="2016" name="Environ. Microbiol.">
        <title>The revisited genome of Pseudomonas putida KT2440 enlightens its value as a robust metabolic chassis.</title>
        <authorList>
            <person name="Belda E."/>
            <person name="van Heck R.G."/>
            <person name="Lopez-Sanchez M.J."/>
            <person name="Cruveiller S."/>
            <person name="Barbe V."/>
            <person name="Fraser C."/>
            <person name="Klenk H.P."/>
            <person name="Petersen J."/>
            <person name="Morgat A."/>
            <person name="Nikel P.I."/>
            <person name="Vallenet D."/>
            <person name="Rouy Z."/>
            <person name="Sekowska A."/>
            <person name="Martins Dos Santos V.A."/>
            <person name="de Lorenzo V."/>
            <person name="Danchin A."/>
            <person name="Medigue C."/>
        </authorList>
    </citation>
    <scope>NUCLEOTIDE SEQUENCE [LARGE SCALE GENOMIC DNA]</scope>
    <source>
        <strain evidence="3">ATCC 47054 / DSM 6125 / CFBP 8728 / NCIMB 11950 / KT2440</strain>
    </source>
</reference>
<name>A0A140FWA6_PSEPK</name>
<reference evidence="2 3" key="1">
    <citation type="journal article" date="2002" name="Environ. Microbiol.">
        <title>Complete genome sequence and comparative analysis of the metabolically versatile Pseudomonas putida KT2440.</title>
        <authorList>
            <person name="Nelson K.E."/>
            <person name="Weinel C."/>
            <person name="Paulsen I.T."/>
            <person name="Dodson R.J."/>
            <person name="Hilbert H."/>
            <person name="Martins dos Santos V.A."/>
            <person name="Fouts D.E."/>
            <person name="Gill S.R."/>
            <person name="Pop M."/>
            <person name="Holmes M."/>
            <person name="Brinkac L."/>
            <person name="Beanan M."/>
            <person name="DeBoy R.T."/>
            <person name="Daugherty S."/>
            <person name="Kolonay J."/>
            <person name="Madupu R."/>
            <person name="Nelson W."/>
            <person name="White O."/>
            <person name="Peterson J."/>
            <person name="Khouri H."/>
            <person name="Hance I."/>
            <person name="Chris Lee P."/>
            <person name="Holtzapple E."/>
            <person name="Scanlan D."/>
            <person name="Tran K."/>
            <person name="Moazzez A."/>
            <person name="Utterback T."/>
            <person name="Rizzo M."/>
            <person name="Lee K."/>
            <person name="Kosack D."/>
            <person name="Moestl D."/>
            <person name="Wedler H."/>
            <person name="Lauber J."/>
            <person name="Stjepandic D."/>
            <person name="Hoheisel J."/>
            <person name="Straetz M."/>
            <person name="Heim S."/>
            <person name="Kiewitz C."/>
            <person name="Eisen J.A."/>
            <person name="Timmis K.N."/>
            <person name="Dusterhoft A."/>
            <person name="Tummler B."/>
            <person name="Fraser C.M."/>
        </authorList>
    </citation>
    <scope>NUCLEOTIDE SEQUENCE [LARGE SCALE GENOMIC DNA]</scope>
    <source>
        <strain evidence="3">ATCC 47054 / DSM 6125 / CFBP 8728 / NCIMB 11950 / KT2440</strain>
    </source>
</reference>
<sequence length="57" mass="5985">MHATASLHVHPAAATIDLTFKVRRLAKQHGCAFVTTKRPTSSPASTCTPPYDGGHAA</sequence>
<keyword evidence="3" id="KW-1185">Reference proteome</keyword>
<dbReference type="EMBL" id="AE015451">
    <property type="protein sequence ID" value="AMM02889.1"/>
    <property type="molecule type" value="Genomic_DNA"/>
</dbReference>
<evidence type="ECO:0000313" key="2">
    <source>
        <dbReference type="EMBL" id="AMM02889.1"/>
    </source>
</evidence>
<dbReference type="BioCyc" id="PPUT160488:G1G01-3220-MONOMER"/>
<gene>
    <name evidence="2" type="ordered locus">PP_5553</name>
</gene>
<feature type="region of interest" description="Disordered" evidence="1">
    <location>
        <begin position="36"/>
        <end position="57"/>
    </location>
</feature>
<dbReference type="STRING" id="160488.PP_5553"/>
<evidence type="ECO:0000313" key="3">
    <source>
        <dbReference type="Proteomes" id="UP000000556"/>
    </source>
</evidence>